<dbReference type="GO" id="GO:0009507">
    <property type="term" value="C:chloroplast"/>
    <property type="evidence" value="ECO:0007669"/>
    <property type="project" value="UniProtKB-SubCell"/>
</dbReference>
<proteinExistence type="inferred from homology"/>
<dbReference type="Gene3D" id="4.10.640.10">
    <property type="entry name" value="Ribosomal protein S18"/>
    <property type="match status" value="1"/>
</dbReference>
<dbReference type="AlphaFoldDB" id="A0A7R7AKB7"/>
<comment type="subunit">
    <text evidence="4">Part of the 30S ribosomal subunit.</text>
</comment>
<dbReference type="GO" id="GO:0006412">
    <property type="term" value="P:translation"/>
    <property type="evidence" value="ECO:0007669"/>
    <property type="project" value="UniProtKB-UniRule"/>
</dbReference>
<keyword evidence="6" id="KW-0150">Chloroplast</keyword>
<keyword evidence="6" id="KW-0934">Plastid</keyword>
<comment type="similarity">
    <text evidence="1 4 5">Belongs to the bacterial ribosomal protein bS18 family.</text>
</comment>
<evidence type="ECO:0000256" key="3">
    <source>
        <dbReference type="ARBA" id="ARBA00023274"/>
    </source>
</evidence>
<accession>A0A7R7AKB7</accession>
<dbReference type="HAMAP" id="MF_00270">
    <property type="entry name" value="Ribosomal_bS18"/>
    <property type="match status" value="1"/>
</dbReference>
<evidence type="ECO:0000256" key="5">
    <source>
        <dbReference type="RuleBase" id="RU003910"/>
    </source>
</evidence>
<protein>
    <recommendedName>
        <fullName evidence="4">Small ribosomal subunit protein bS18c</fullName>
    </recommendedName>
</protein>
<keyword evidence="4" id="KW-0699">rRNA-binding</keyword>
<dbReference type="Pfam" id="PF01084">
    <property type="entry name" value="Ribosomal_S18"/>
    <property type="match status" value="1"/>
</dbReference>
<evidence type="ECO:0000313" key="6">
    <source>
        <dbReference type="EMBL" id="BCG67710.1"/>
    </source>
</evidence>
<dbReference type="InterPro" id="IPR001648">
    <property type="entry name" value="Ribosomal_bS18"/>
</dbReference>
<dbReference type="NCBIfam" id="TIGR00165">
    <property type="entry name" value="S18"/>
    <property type="match status" value="1"/>
</dbReference>
<organism evidence="6">
    <name type="scientific">Haptophyceae sp. NIES-3900</name>
    <dbReference type="NCBI Taxonomy" id="2748608"/>
    <lineage>
        <taxon>Eukaryota</taxon>
        <taxon>Haptista</taxon>
        <taxon>Haptophyta</taxon>
    </lineage>
</organism>
<dbReference type="GO" id="GO:0005763">
    <property type="term" value="C:mitochondrial small ribosomal subunit"/>
    <property type="evidence" value="ECO:0007669"/>
    <property type="project" value="TreeGrafter"/>
</dbReference>
<evidence type="ECO:0000256" key="4">
    <source>
        <dbReference type="HAMAP-Rule" id="MF_00270"/>
    </source>
</evidence>
<dbReference type="InterPro" id="IPR036870">
    <property type="entry name" value="Ribosomal_bS18_sf"/>
</dbReference>
<reference evidence="6" key="1">
    <citation type="submission" date="2020-06" db="EMBL/GenBank/DDBJ databases">
        <title>Organellar genomes of a novel haptophyte.</title>
        <authorList>
            <person name="Kamikawa R."/>
            <person name="Miyashita H."/>
        </authorList>
    </citation>
    <scope>NUCLEOTIDE SEQUENCE</scope>
    <source>
        <strain evidence="6">NIES-3900</strain>
    </source>
</reference>
<dbReference type="PANTHER" id="PTHR13479">
    <property type="entry name" value="30S RIBOSOMAL PROTEIN S18"/>
    <property type="match status" value="1"/>
</dbReference>
<dbReference type="SUPFAM" id="SSF46911">
    <property type="entry name" value="Ribosomal protein S18"/>
    <property type="match status" value="1"/>
</dbReference>
<dbReference type="EMBL" id="LC564893">
    <property type="protein sequence ID" value="BCG67710.1"/>
    <property type="molecule type" value="Genomic_DNA"/>
</dbReference>
<comment type="subcellular location">
    <subcellularLocation>
        <location evidence="4">Plastid</location>
        <location evidence="4">Chloroplast</location>
    </subcellularLocation>
</comment>
<dbReference type="PANTHER" id="PTHR13479:SF40">
    <property type="entry name" value="SMALL RIBOSOMAL SUBUNIT PROTEIN BS18M"/>
    <property type="match status" value="1"/>
</dbReference>
<evidence type="ECO:0000256" key="1">
    <source>
        <dbReference type="ARBA" id="ARBA00005589"/>
    </source>
</evidence>
<dbReference type="GO" id="GO:0003735">
    <property type="term" value="F:structural constituent of ribosome"/>
    <property type="evidence" value="ECO:0007669"/>
    <property type="project" value="InterPro"/>
</dbReference>
<keyword evidence="2 4" id="KW-0689">Ribosomal protein</keyword>
<dbReference type="PRINTS" id="PR00974">
    <property type="entry name" value="RIBOSOMALS18"/>
</dbReference>
<geneLocation type="chloroplast" evidence="6"/>
<dbReference type="GO" id="GO:0070181">
    <property type="term" value="F:small ribosomal subunit rRNA binding"/>
    <property type="evidence" value="ECO:0007669"/>
    <property type="project" value="TreeGrafter"/>
</dbReference>
<keyword evidence="4" id="KW-0694">RNA-binding</keyword>
<keyword evidence="3 4" id="KW-0687">Ribonucleoprotein</keyword>
<name>A0A7R7AKB7_9EUKA</name>
<evidence type="ECO:0000256" key="2">
    <source>
        <dbReference type="ARBA" id="ARBA00022980"/>
    </source>
</evidence>
<sequence>MDSYSLKSSPAEKSNTFNYKDIDSLRKYITEQGKILPRRSTGLGVQQQKNLTKAIKRARMVSLLPFIFRDN</sequence>
<gene>
    <name evidence="4 6" type="primary">rps18</name>
</gene>